<sequence length="341" mass="35812">MSASVAVGLIGAGWIGRFHGESVALRIPGTRLVAVADPAPGAAASLIERVSPDARAYTDALELIADPTVEAVLISTPASTHTDLVVAAAEAGKHVFCEKPMALTLEDADRAIGACAANNVALQVGFNRRFAADFAAAHDVITSGGIGTPQLLRSLTRDPGITADVASRVKPWTIFNETLIHDFDALLWLNPGARVVEVFAQADALVHPQYKEQGYLDTSMVQLRFDNGAFASAEANFQATYGYDVRGEVFGSGGMVSAGEVTRTAMSHYSSPGVRADTPRVNIELFHDAYVAQLAHFADCIRSGSAPSVDGLDARNALEIALAAKESVETGLPVSLLSVPQ</sequence>
<dbReference type="AlphaFoldDB" id="A0A6G9CRB3"/>
<evidence type="ECO:0000313" key="6">
    <source>
        <dbReference type="Proteomes" id="UP000502345"/>
    </source>
</evidence>
<comment type="similarity">
    <text evidence="1">Belongs to the Gfo/Idh/MocA family.</text>
</comment>
<evidence type="ECO:0000313" key="5">
    <source>
        <dbReference type="EMBL" id="QIP39444.1"/>
    </source>
</evidence>
<proteinExistence type="inferred from homology"/>
<protein>
    <submittedName>
        <fullName evidence="5">Myo-inositol 2-dehydrogenase</fullName>
    </submittedName>
</protein>
<dbReference type="Gene3D" id="3.30.360.10">
    <property type="entry name" value="Dihydrodipicolinate Reductase, domain 2"/>
    <property type="match status" value="1"/>
</dbReference>
<dbReference type="RefSeq" id="WP_166502034.1">
    <property type="nucleotide sequence ID" value="NZ_CP050124.1"/>
</dbReference>
<gene>
    <name evidence="5" type="ORF">G9444_2200</name>
</gene>
<dbReference type="InterPro" id="IPR036291">
    <property type="entry name" value="NAD(P)-bd_dom_sf"/>
</dbReference>
<dbReference type="Pfam" id="PF01408">
    <property type="entry name" value="GFO_IDH_MocA"/>
    <property type="match status" value="1"/>
</dbReference>
<keyword evidence="2" id="KW-0560">Oxidoreductase</keyword>
<dbReference type="Proteomes" id="UP000502345">
    <property type="component" value="Chromosome"/>
</dbReference>
<dbReference type="PANTHER" id="PTHR42840:SF3">
    <property type="entry name" value="BINDING ROSSMANN FOLD OXIDOREDUCTASE, PUTATIVE (AFU_ORTHOLOGUE AFUA_2G10240)-RELATED"/>
    <property type="match status" value="1"/>
</dbReference>
<dbReference type="SUPFAM" id="SSF55347">
    <property type="entry name" value="Glyceraldehyde-3-phosphate dehydrogenase-like, C-terminal domain"/>
    <property type="match status" value="1"/>
</dbReference>
<name>A0A6G9CRB3_RHOER</name>
<accession>A0A6G9CRB3</accession>
<dbReference type="Pfam" id="PF22725">
    <property type="entry name" value="GFO_IDH_MocA_C3"/>
    <property type="match status" value="1"/>
</dbReference>
<feature type="domain" description="Gfo/Idh/MocA-like oxidoreductase N-terminal" evidence="3">
    <location>
        <begin position="6"/>
        <end position="126"/>
    </location>
</feature>
<dbReference type="PANTHER" id="PTHR42840">
    <property type="entry name" value="NAD(P)-BINDING ROSSMANN-FOLD SUPERFAMILY PROTEIN-RELATED"/>
    <property type="match status" value="1"/>
</dbReference>
<dbReference type="InterPro" id="IPR000683">
    <property type="entry name" value="Gfo/Idh/MocA-like_OxRdtase_N"/>
</dbReference>
<organism evidence="5 6">
    <name type="scientific">Rhodococcus erythropolis</name>
    <name type="common">Arthrobacter picolinophilus</name>
    <dbReference type="NCBI Taxonomy" id="1833"/>
    <lineage>
        <taxon>Bacteria</taxon>
        <taxon>Bacillati</taxon>
        <taxon>Actinomycetota</taxon>
        <taxon>Actinomycetes</taxon>
        <taxon>Mycobacteriales</taxon>
        <taxon>Nocardiaceae</taxon>
        <taxon>Rhodococcus</taxon>
        <taxon>Rhodococcus erythropolis group</taxon>
    </lineage>
</organism>
<reference evidence="5 6" key="1">
    <citation type="submission" date="2020-03" db="EMBL/GenBank/DDBJ databases">
        <title>Screen low temperature-resistant strains for efficient degradation of petroleum hydrocarbons under the low temperature.</title>
        <authorList>
            <person name="Wang Y."/>
            <person name="Chen J."/>
        </authorList>
    </citation>
    <scope>NUCLEOTIDE SEQUENCE [LARGE SCALE GENOMIC DNA]</scope>
    <source>
        <strain evidence="5 6">KB1</strain>
    </source>
</reference>
<evidence type="ECO:0000256" key="1">
    <source>
        <dbReference type="ARBA" id="ARBA00010928"/>
    </source>
</evidence>
<evidence type="ECO:0000259" key="4">
    <source>
        <dbReference type="Pfam" id="PF22725"/>
    </source>
</evidence>
<dbReference type="InterPro" id="IPR055170">
    <property type="entry name" value="GFO_IDH_MocA-like_dom"/>
</dbReference>
<dbReference type="GO" id="GO:0016491">
    <property type="term" value="F:oxidoreductase activity"/>
    <property type="evidence" value="ECO:0007669"/>
    <property type="project" value="UniProtKB-KW"/>
</dbReference>
<evidence type="ECO:0000256" key="2">
    <source>
        <dbReference type="ARBA" id="ARBA00023002"/>
    </source>
</evidence>
<dbReference type="GO" id="GO:0000166">
    <property type="term" value="F:nucleotide binding"/>
    <property type="evidence" value="ECO:0007669"/>
    <property type="project" value="InterPro"/>
</dbReference>
<feature type="domain" description="GFO/IDH/MocA-like oxidoreductase" evidence="4">
    <location>
        <begin position="134"/>
        <end position="256"/>
    </location>
</feature>
<dbReference type="Gene3D" id="3.40.50.720">
    <property type="entry name" value="NAD(P)-binding Rossmann-like Domain"/>
    <property type="match status" value="1"/>
</dbReference>
<dbReference type="EMBL" id="CP050124">
    <property type="protein sequence ID" value="QIP39444.1"/>
    <property type="molecule type" value="Genomic_DNA"/>
</dbReference>
<evidence type="ECO:0000259" key="3">
    <source>
        <dbReference type="Pfam" id="PF01408"/>
    </source>
</evidence>
<dbReference type="SUPFAM" id="SSF51735">
    <property type="entry name" value="NAD(P)-binding Rossmann-fold domains"/>
    <property type="match status" value="1"/>
</dbReference>